<feature type="domain" description="Solute-binding protein family 3/N-terminal" evidence="3">
    <location>
        <begin position="47"/>
        <end position="274"/>
    </location>
</feature>
<keyword evidence="1 2" id="KW-0732">Signal</keyword>
<dbReference type="InParanoid" id="A0A1I5UEF0"/>
<evidence type="ECO:0000313" key="5">
    <source>
        <dbReference type="Proteomes" id="UP000183413"/>
    </source>
</evidence>
<organism evidence="4 5">
    <name type="scientific">Actinomadura madurae</name>
    <dbReference type="NCBI Taxonomy" id="1993"/>
    <lineage>
        <taxon>Bacteria</taxon>
        <taxon>Bacillati</taxon>
        <taxon>Actinomycetota</taxon>
        <taxon>Actinomycetes</taxon>
        <taxon>Streptosporangiales</taxon>
        <taxon>Thermomonosporaceae</taxon>
        <taxon>Actinomadura</taxon>
    </lineage>
</organism>
<dbReference type="eggNOG" id="COG0834">
    <property type="taxonomic scope" value="Bacteria"/>
</dbReference>
<feature type="chain" id="PRO_5038639822" evidence="2">
    <location>
        <begin position="22"/>
        <end position="286"/>
    </location>
</feature>
<evidence type="ECO:0000256" key="1">
    <source>
        <dbReference type="ARBA" id="ARBA00022729"/>
    </source>
</evidence>
<gene>
    <name evidence="4" type="ORF">SAMN04489713_119162</name>
</gene>
<evidence type="ECO:0000313" key="4">
    <source>
        <dbReference type="EMBL" id="SFP93588.1"/>
    </source>
</evidence>
<dbReference type="PANTHER" id="PTHR35936:SF17">
    <property type="entry name" value="ARGININE-BINDING EXTRACELLULAR PROTEIN ARTP"/>
    <property type="match status" value="1"/>
</dbReference>
<feature type="signal peptide" evidence="2">
    <location>
        <begin position="1"/>
        <end position="21"/>
    </location>
</feature>
<dbReference type="Pfam" id="PF00497">
    <property type="entry name" value="SBP_bac_3"/>
    <property type="match status" value="1"/>
</dbReference>
<evidence type="ECO:0000259" key="3">
    <source>
        <dbReference type="SMART" id="SM00062"/>
    </source>
</evidence>
<dbReference type="AlphaFoldDB" id="A0A1I5UEF0"/>
<dbReference type="Gene3D" id="3.40.190.10">
    <property type="entry name" value="Periplasmic binding protein-like II"/>
    <property type="match status" value="2"/>
</dbReference>
<dbReference type="STRING" id="1993.SAMN04489713_119162"/>
<dbReference type="PANTHER" id="PTHR35936">
    <property type="entry name" value="MEMBRANE-BOUND LYTIC MUREIN TRANSGLYCOSYLASE F"/>
    <property type="match status" value="1"/>
</dbReference>
<dbReference type="SUPFAM" id="SSF53850">
    <property type="entry name" value="Periplasmic binding protein-like II"/>
    <property type="match status" value="1"/>
</dbReference>
<accession>A0A1I5UEF0</accession>
<dbReference type="InterPro" id="IPR001638">
    <property type="entry name" value="Solute-binding_3/MltF_N"/>
</dbReference>
<proteinExistence type="predicted"/>
<sequence>MNRLMLSVTALACAASLLTGCGTSGDTKKAASAFADSLPDKNKKSGVLTVVTAPGQPPLTFLSGQGNIAEGNDIDLIKAVGAKLGLKVEVTNAAFPGELIAVASGRYDVVAGAINDTKDRQKTLTFVDYLNVYSALFVQQGNPKQLSDTKSLCGKTAAVLQGSTFDLDIDAINAADCANDKIRASKFPTAAAALLAVRSQRADFAFNDSTTAAVVLKQNPGLERAGGKFGKVAHYGFGVAKSNMELARALQAGLKAIIADGTYAKILAKWGESENSYVEATINNAG</sequence>
<keyword evidence="5" id="KW-1185">Reference proteome</keyword>
<dbReference type="Proteomes" id="UP000183413">
    <property type="component" value="Unassembled WGS sequence"/>
</dbReference>
<dbReference type="PROSITE" id="PS51257">
    <property type="entry name" value="PROKAR_LIPOPROTEIN"/>
    <property type="match status" value="1"/>
</dbReference>
<dbReference type="SMART" id="SM00062">
    <property type="entry name" value="PBPb"/>
    <property type="match status" value="1"/>
</dbReference>
<reference evidence="4 5" key="1">
    <citation type="submission" date="2016-10" db="EMBL/GenBank/DDBJ databases">
        <authorList>
            <person name="de Groot N.N."/>
        </authorList>
    </citation>
    <scope>NUCLEOTIDE SEQUENCE [LARGE SCALE GENOMIC DNA]</scope>
    <source>
        <strain evidence="4 5">DSM 43067</strain>
    </source>
</reference>
<dbReference type="CDD" id="cd01004">
    <property type="entry name" value="PBP2_MidA_like"/>
    <property type="match status" value="1"/>
</dbReference>
<name>A0A1I5UEF0_9ACTN</name>
<dbReference type="EMBL" id="FOVH01000019">
    <property type="protein sequence ID" value="SFP93588.1"/>
    <property type="molecule type" value="Genomic_DNA"/>
</dbReference>
<evidence type="ECO:0000256" key="2">
    <source>
        <dbReference type="SAM" id="SignalP"/>
    </source>
</evidence>
<protein>
    <submittedName>
        <fullName evidence="4">Amino acid ABC transporter substrate-binding protein, PAAT family</fullName>
    </submittedName>
</protein>